<sequence length="621" mass="69656">MVGPYQYKPLPSTRHFRLLRLTGRVGEHFHCDLVTYEIDEAPAYYGLSYCWGSVKDKVAIECNGRILRISTGLAEALEHLSEFKRERDVDFLWINQICVDQNNLSERSQQVQLMRDIYAGGRRTLIWLGPYEQDNGSKALALLERIDRARISSGYTLDGRLYPQATMAECERLGILESGSAEWYLLEHFFAMSWFTRVWVAQEAALSRCDPLLLWGEIVLEWAFIATIAPFALNRGLFEVRNRSLPAMHTVNFITSIRALRDERTGRPKPWTLDTLLNSGASGGAVCATDSRDQIYAYLGLASSQGNGRNTSHMLVPDYGQEPLAVFRDAARYCIEESGQLTVLGRGGISTCGDWSLYNCKNGPSWVPRWDIPTQTVLGKAVHRRFNLVFKGSVSTHEEKEMYRAAATLSAQIMDTQDTSQLCLWGMKVDTISWTTAVLPIEGFTTWASNPMAGIWDSMLNCFATMGLHTPNQPLGQLCRAFFMAVCAGWAPDDSMVSDEPLCNLWAHFANCYEAQAPEHPMYKVYKELAVGGDTRRLFMNVAEKKIFVSSLGRIGQGPAMLQLNDEIWVLYGGATCYVLRNNGDGTHEFIGEAYVHGLMQGEAIQMLKDGLLEETTVTLV</sequence>
<name>A0ABR0KPW9_9EURO</name>
<dbReference type="Pfam" id="PF26639">
    <property type="entry name" value="Het-6_barrel"/>
    <property type="match status" value="1"/>
</dbReference>
<dbReference type="Pfam" id="PF06985">
    <property type="entry name" value="HET"/>
    <property type="match status" value="1"/>
</dbReference>
<dbReference type="PANTHER" id="PTHR24148">
    <property type="entry name" value="ANKYRIN REPEAT DOMAIN-CONTAINING PROTEIN 39 HOMOLOG-RELATED"/>
    <property type="match status" value="1"/>
</dbReference>
<keyword evidence="3" id="KW-1185">Reference proteome</keyword>
<protein>
    <recommendedName>
        <fullName evidence="1">Heterokaryon incompatibility domain-containing protein</fullName>
    </recommendedName>
</protein>
<dbReference type="InterPro" id="IPR052895">
    <property type="entry name" value="HetReg/Transcr_Mod"/>
</dbReference>
<evidence type="ECO:0000313" key="3">
    <source>
        <dbReference type="Proteomes" id="UP001345013"/>
    </source>
</evidence>
<dbReference type="InterPro" id="IPR010730">
    <property type="entry name" value="HET"/>
</dbReference>
<dbReference type="Proteomes" id="UP001345013">
    <property type="component" value="Unassembled WGS sequence"/>
</dbReference>
<feature type="domain" description="Heterokaryon incompatibility" evidence="1">
    <location>
        <begin position="44"/>
        <end position="203"/>
    </location>
</feature>
<comment type="caution">
    <text evidence="2">The sequence shown here is derived from an EMBL/GenBank/DDBJ whole genome shotgun (WGS) entry which is preliminary data.</text>
</comment>
<organism evidence="2 3">
    <name type="scientific">Lithohypha guttulata</name>
    <dbReference type="NCBI Taxonomy" id="1690604"/>
    <lineage>
        <taxon>Eukaryota</taxon>
        <taxon>Fungi</taxon>
        <taxon>Dikarya</taxon>
        <taxon>Ascomycota</taxon>
        <taxon>Pezizomycotina</taxon>
        <taxon>Eurotiomycetes</taxon>
        <taxon>Chaetothyriomycetidae</taxon>
        <taxon>Chaetothyriales</taxon>
        <taxon>Trichomeriaceae</taxon>
        <taxon>Lithohypha</taxon>
    </lineage>
</organism>
<dbReference type="EMBL" id="JAVRRG010000001">
    <property type="protein sequence ID" value="KAK5102582.1"/>
    <property type="molecule type" value="Genomic_DNA"/>
</dbReference>
<dbReference type="PANTHER" id="PTHR24148:SF64">
    <property type="entry name" value="HETEROKARYON INCOMPATIBILITY DOMAIN-CONTAINING PROTEIN"/>
    <property type="match status" value="1"/>
</dbReference>
<gene>
    <name evidence="2" type="ORF">LTR24_000141</name>
</gene>
<accession>A0ABR0KPW9</accession>
<evidence type="ECO:0000259" key="1">
    <source>
        <dbReference type="Pfam" id="PF06985"/>
    </source>
</evidence>
<evidence type="ECO:0000313" key="2">
    <source>
        <dbReference type="EMBL" id="KAK5102582.1"/>
    </source>
</evidence>
<proteinExistence type="predicted"/>
<reference evidence="2 3" key="1">
    <citation type="submission" date="2023-08" db="EMBL/GenBank/DDBJ databases">
        <title>Black Yeasts Isolated from many extreme environments.</title>
        <authorList>
            <person name="Coleine C."/>
            <person name="Stajich J.E."/>
            <person name="Selbmann L."/>
        </authorList>
    </citation>
    <scope>NUCLEOTIDE SEQUENCE [LARGE SCALE GENOMIC DNA]</scope>
    <source>
        <strain evidence="2 3">CCFEE 5885</strain>
    </source>
</reference>